<dbReference type="InterPro" id="IPR001357">
    <property type="entry name" value="BRCT_dom"/>
</dbReference>
<organism evidence="3 4">
    <name type="scientific">Vitis vinifera</name>
    <name type="common">Grape</name>
    <dbReference type="NCBI Taxonomy" id="29760"/>
    <lineage>
        <taxon>Eukaryota</taxon>
        <taxon>Viridiplantae</taxon>
        <taxon>Streptophyta</taxon>
        <taxon>Embryophyta</taxon>
        <taxon>Tracheophyta</taxon>
        <taxon>Spermatophyta</taxon>
        <taxon>Magnoliopsida</taxon>
        <taxon>eudicotyledons</taxon>
        <taxon>Gunneridae</taxon>
        <taxon>Pentapetalae</taxon>
        <taxon>rosids</taxon>
        <taxon>Vitales</taxon>
        <taxon>Vitaceae</taxon>
        <taxon>Viteae</taxon>
        <taxon>Vitis</taxon>
    </lineage>
</organism>
<protein>
    <recommendedName>
        <fullName evidence="2">BRCT domain-containing protein</fullName>
    </recommendedName>
</protein>
<feature type="domain" description="BRCT" evidence="2">
    <location>
        <begin position="871"/>
        <end position="975"/>
    </location>
</feature>
<keyword evidence="4" id="KW-1185">Reference proteome</keyword>
<proteinExistence type="predicted"/>
<reference evidence="3 4" key="1">
    <citation type="journal article" date="2023" name="Hortic Res">
        <title>The complete reference genome for grapevine (Vitis vinifera L.) genetics and breeding.</title>
        <authorList>
            <person name="Shi X."/>
            <person name="Cao S."/>
            <person name="Wang X."/>
            <person name="Huang S."/>
            <person name="Wang Y."/>
            <person name="Liu Z."/>
            <person name="Liu W."/>
            <person name="Leng X."/>
            <person name="Peng Y."/>
            <person name="Wang N."/>
            <person name="Wang Y."/>
            <person name="Ma Z."/>
            <person name="Xu X."/>
            <person name="Zhang F."/>
            <person name="Xue H."/>
            <person name="Zhong H."/>
            <person name="Wang Y."/>
            <person name="Zhang K."/>
            <person name="Velt A."/>
            <person name="Avia K."/>
            <person name="Holtgrawe D."/>
            <person name="Grimplet J."/>
            <person name="Matus J.T."/>
            <person name="Ware D."/>
            <person name="Wu X."/>
            <person name="Wang H."/>
            <person name="Liu C."/>
            <person name="Fang Y."/>
            <person name="Rustenholz C."/>
            <person name="Cheng Z."/>
            <person name="Xiao H."/>
            <person name="Zhou Y."/>
        </authorList>
    </citation>
    <scope>NUCLEOTIDE SEQUENCE [LARGE SCALE GENOMIC DNA]</scope>
    <source>
        <strain evidence="4">cv. Pinot noir / PN40024</strain>
        <tissue evidence="3">Leaf</tissue>
    </source>
</reference>
<gene>
    <name evidence="3" type="ORF">VitviT2T_020178</name>
</gene>
<dbReference type="SUPFAM" id="SSF52113">
    <property type="entry name" value="BRCT domain"/>
    <property type="match status" value="2"/>
</dbReference>
<name>A0ABY9D3M6_VITVI</name>
<dbReference type="Gene3D" id="3.40.50.10190">
    <property type="entry name" value="BRCT domain"/>
    <property type="match status" value="2"/>
</dbReference>
<dbReference type="EMBL" id="CP126660">
    <property type="protein sequence ID" value="WKA01929.1"/>
    <property type="molecule type" value="Genomic_DNA"/>
</dbReference>
<evidence type="ECO:0000256" key="1">
    <source>
        <dbReference type="SAM" id="MobiDB-lite"/>
    </source>
</evidence>
<sequence>MAALGLRRPQFSEDLAWLPAWLQHPPADPFSEHTKEPQTPSEQVGKDQGFLQWNIAEGEDGNLLLREEGRYNSCHLFLSGEDNSPITSAPVSANVLHFCLHLSADGNSQSTPSPFADISQEVRPESNNVILTRQVETLAAPVEKASQSKLERTAGVVKLLPLTSSPTTLENASPQSVTSNNDSKRMYEEKPSIRCLKVAEVDDAVELSIAASEALVIHELLKSESPSEAFPAAAVLEVALRVKQARLEMLEDSVHHPIEEVDFLSDLVDSAMEDVFEDVGLFDVGSHDQCSGGSIMSRVEDTPISGNHCGFDDKSKHVDPGAQNVDSDDISIQNQPEEILDVDIGLRNLPLESLYCEGQDNLSDDPAFALNATCVAGPNNPMLHQSVQENANIKAFDQIRREVGMSMVGITSFQHQVDVDSPPIAWNPVNGEGEGTYLVPDRFRSRWFGGWTGKEVGVSVLMKQANPKSIPKLFVGETSFLSESADVAPDENSFVPKNETSSKLASQSSIPFEGLCDKANEEILLSQVQSSSLSLVDPLCSVVPCSISLENDGSAIDQNQNDKEVDAENCFSPTLEVGKGDMMQRASGLDVNFFHAEGQDVPIFDGKGSGDTIRRQLTSLKSYSRLLSSHGAFSKRVNTYCNRSFPVDCNWKFLSSGPKMDQFRSFGKSDSPGIFPCISSGRSDFTELLPFTSMSKYAISRDYEYNHDTSVIRNPVTSLTNEKGNCDEPTNTGPSLQVHMPKKGNSPLILNQRMHYQLQASKHFINNSSGEENSKGTAVPDIIVGIQQSKNLEMPQPEFHNAHSTQVQIRKRVRFSEANVQHPQNKNLHNIQTAYKTRSPSRAFKRLKSSNPGLDSRTHKVKWYMTNCCINEKLIFQGLEFLLTGFSSCKEKEIEGLIRKYGGIVLPDIPSPSNSRRKRNSNFNQKHLPIVLCSKKLQTTKFLYGCAVNTFMLKVDWLNNSVAAGSVLPPGKYMILSNEGDKKRIRIGMPIHRENHKYIFEKVGIMLHGKHSFCSKFAKIFRHGGGQVFKTLQCLVQSLDTESISVGAIVAEDESRASRHLRLCASERKIPMMPASWIINSLHLGRLLPLTENKHSSPLTRIMVQELPTSMEFSAEI</sequence>
<accession>A0ABY9D3M6</accession>
<feature type="region of interest" description="Disordered" evidence="1">
    <location>
        <begin position="27"/>
        <end position="47"/>
    </location>
</feature>
<dbReference type="PANTHER" id="PTHR15321:SF3">
    <property type="entry name" value="TP53-BINDING PROTEIN 1"/>
    <property type="match status" value="1"/>
</dbReference>
<dbReference type="InterPro" id="IPR047252">
    <property type="entry name" value="TP53BP1-like"/>
</dbReference>
<evidence type="ECO:0000259" key="2">
    <source>
        <dbReference type="PROSITE" id="PS50172"/>
    </source>
</evidence>
<dbReference type="PROSITE" id="PS50172">
    <property type="entry name" value="BRCT"/>
    <property type="match status" value="2"/>
</dbReference>
<dbReference type="PANTHER" id="PTHR15321">
    <property type="entry name" value="TUMOR SUPPRESSOR P53-BINDING PROTEIN 1"/>
    <property type="match status" value="1"/>
</dbReference>
<dbReference type="SMART" id="SM00292">
    <property type="entry name" value="BRCT"/>
    <property type="match status" value="1"/>
</dbReference>
<dbReference type="InterPro" id="IPR036420">
    <property type="entry name" value="BRCT_dom_sf"/>
</dbReference>
<evidence type="ECO:0000313" key="4">
    <source>
        <dbReference type="Proteomes" id="UP001227230"/>
    </source>
</evidence>
<evidence type="ECO:0000313" key="3">
    <source>
        <dbReference type="EMBL" id="WKA01929.1"/>
    </source>
</evidence>
<dbReference type="Pfam" id="PF18428">
    <property type="entry name" value="BRCT_3"/>
    <property type="match status" value="1"/>
</dbReference>
<feature type="domain" description="BRCT" evidence="2">
    <location>
        <begin position="995"/>
        <end position="1095"/>
    </location>
</feature>
<dbReference type="Proteomes" id="UP001227230">
    <property type="component" value="Chromosome 13"/>
</dbReference>